<dbReference type="Proteomes" id="UP001619911">
    <property type="component" value="Unassembled WGS sequence"/>
</dbReference>
<dbReference type="EMBL" id="JAUIYO010000002">
    <property type="protein sequence ID" value="MFK2824749.1"/>
    <property type="molecule type" value="Genomic_DNA"/>
</dbReference>
<dbReference type="PANTHER" id="PTHR37950">
    <property type="entry name" value="4-HYDROXYPHENYLACETATE CATABOLISM PROTEIN"/>
    <property type="match status" value="1"/>
</dbReference>
<keyword evidence="2" id="KW-1185">Reference proteome</keyword>
<comment type="caution">
    <text evidence="1">The sequence shown here is derived from an EMBL/GenBank/DDBJ whole genome shotgun (WGS) entry which is preliminary data.</text>
</comment>
<dbReference type="Pfam" id="PF02962">
    <property type="entry name" value="CHMI"/>
    <property type="match status" value="1"/>
</dbReference>
<dbReference type="PANTHER" id="PTHR37950:SF1">
    <property type="entry name" value="4-HYDROXYPHENYLACETATE CATABOLISM PROTEIN"/>
    <property type="match status" value="1"/>
</dbReference>
<dbReference type="InterPro" id="IPR014347">
    <property type="entry name" value="Tautomerase/MIF_sf"/>
</dbReference>
<proteinExistence type="predicted"/>
<protein>
    <submittedName>
        <fullName evidence="1">5-carboxymethyl-2-hydroxymuconate Delta-isomerase</fullName>
    </submittedName>
</protein>
<sequence>MPHFIIEYTDNIKAEADIPALLKKINQSLISHDGVFPIGGIRSRAIELHDYCVADGTEDDAFVHAALKIGAGRPEGVKKTVCDELFDIMKEHFSDLFAKRYLALSMELIEFSETGTYKQNNIHQRYKKSLPKNK</sequence>
<dbReference type="SUPFAM" id="SSF55331">
    <property type="entry name" value="Tautomerase/MIF"/>
    <property type="match status" value="1"/>
</dbReference>
<dbReference type="RefSeq" id="WP_404315603.1">
    <property type="nucleotide sequence ID" value="NZ_JAUIYO010000002.1"/>
</dbReference>
<accession>A0ABW8I7R6</accession>
<dbReference type="InterPro" id="IPR004220">
    <property type="entry name" value="5-COMe_2-OHmuconate_Isoase"/>
</dbReference>
<evidence type="ECO:0000313" key="2">
    <source>
        <dbReference type="Proteomes" id="UP001619911"/>
    </source>
</evidence>
<dbReference type="CDD" id="cd00580">
    <property type="entry name" value="CHMI"/>
    <property type="match status" value="1"/>
</dbReference>
<evidence type="ECO:0000313" key="1">
    <source>
        <dbReference type="EMBL" id="MFK2824749.1"/>
    </source>
</evidence>
<name>A0ABW8I7R6_9BACI</name>
<dbReference type="Gene3D" id="3.30.429.10">
    <property type="entry name" value="Macrophage Migration Inhibitory Factor"/>
    <property type="match status" value="1"/>
</dbReference>
<gene>
    <name evidence="1" type="ORF">QYG89_03520</name>
</gene>
<reference evidence="1 2" key="1">
    <citation type="submission" date="2023-07" db="EMBL/GenBank/DDBJ databases">
        <title>Bacillus lucianemedeirus sp. nov, a new species isolated from an immunobiological production facility.</title>
        <authorList>
            <person name="Costa L.V."/>
            <person name="Miranda R.V.S.L."/>
            <person name="Brandao M.L.L."/>
            <person name="Reis C.M.F."/>
            <person name="Frazao A.M."/>
            <person name="Cruz F.V."/>
            <person name="Baio P.V.P."/>
            <person name="Veras J.F.C."/>
            <person name="Ramos J.N."/>
            <person name="Vieira V."/>
        </authorList>
    </citation>
    <scope>NUCLEOTIDE SEQUENCE [LARGE SCALE GENOMIC DNA]</scope>
    <source>
        <strain evidence="1 2">B190/17</strain>
    </source>
</reference>
<organism evidence="1 2">
    <name type="scientific">Bacillus lumedeiriae</name>
    <dbReference type="NCBI Taxonomy" id="3058829"/>
    <lineage>
        <taxon>Bacteria</taxon>
        <taxon>Bacillati</taxon>
        <taxon>Bacillota</taxon>
        <taxon>Bacilli</taxon>
        <taxon>Bacillales</taxon>
        <taxon>Bacillaceae</taxon>
        <taxon>Bacillus</taxon>
    </lineage>
</organism>